<dbReference type="Proteomes" id="UP001596220">
    <property type="component" value="Unassembled WGS sequence"/>
</dbReference>
<feature type="transmembrane region" description="Helical" evidence="1">
    <location>
        <begin position="27"/>
        <end position="46"/>
    </location>
</feature>
<dbReference type="Pfam" id="PF13560">
    <property type="entry name" value="HTH_31"/>
    <property type="match status" value="1"/>
</dbReference>
<protein>
    <submittedName>
        <fullName evidence="2">Helix-turn-helix domain-containing protein</fullName>
    </submittedName>
</protein>
<reference evidence="3" key="1">
    <citation type="journal article" date="2019" name="Int. J. Syst. Evol. Microbiol.">
        <title>The Global Catalogue of Microorganisms (GCM) 10K type strain sequencing project: providing services to taxonomists for standard genome sequencing and annotation.</title>
        <authorList>
            <consortium name="The Broad Institute Genomics Platform"/>
            <consortium name="The Broad Institute Genome Sequencing Center for Infectious Disease"/>
            <person name="Wu L."/>
            <person name="Ma J."/>
        </authorList>
    </citation>
    <scope>NUCLEOTIDE SEQUENCE [LARGE SCALE GENOMIC DNA]</scope>
    <source>
        <strain evidence="3">CGMCC 4.7246</strain>
    </source>
</reference>
<evidence type="ECO:0000313" key="3">
    <source>
        <dbReference type="Proteomes" id="UP001596220"/>
    </source>
</evidence>
<proteinExistence type="predicted"/>
<dbReference type="Gene3D" id="1.10.260.40">
    <property type="entry name" value="lambda repressor-like DNA-binding domains"/>
    <property type="match status" value="1"/>
</dbReference>
<keyword evidence="1" id="KW-1133">Transmembrane helix</keyword>
<evidence type="ECO:0000313" key="2">
    <source>
        <dbReference type="EMBL" id="MFC6091067.1"/>
    </source>
</evidence>
<comment type="caution">
    <text evidence="2">The sequence shown here is derived from an EMBL/GenBank/DDBJ whole genome shotgun (WGS) entry which is preliminary data.</text>
</comment>
<dbReference type="SUPFAM" id="SSF47413">
    <property type="entry name" value="lambda repressor-like DNA-binding domains"/>
    <property type="match status" value="1"/>
</dbReference>
<dbReference type="InterPro" id="IPR010982">
    <property type="entry name" value="Lambda_DNA-bd_dom_sf"/>
</dbReference>
<keyword evidence="1" id="KW-0812">Transmembrane</keyword>
<sequence>MAEEVRVDVNDNHIGRRLREVRSWRRLSLTVVAGLAGITPAYLSMIDRTVQASA</sequence>
<accession>A0ABW1P7S3</accession>
<organism evidence="2 3">
    <name type="scientific">Saccharothrix lopnurensis</name>
    <dbReference type="NCBI Taxonomy" id="1670621"/>
    <lineage>
        <taxon>Bacteria</taxon>
        <taxon>Bacillati</taxon>
        <taxon>Actinomycetota</taxon>
        <taxon>Actinomycetes</taxon>
        <taxon>Pseudonocardiales</taxon>
        <taxon>Pseudonocardiaceae</taxon>
        <taxon>Saccharothrix</taxon>
    </lineage>
</organism>
<keyword evidence="3" id="KW-1185">Reference proteome</keyword>
<name>A0ABW1P7S3_9PSEU</name>
<gene>
    <name evidence="2" type="ORF">ACFP3R_17445</name>
</gene>
<keyword evidence="1" id="KW-0472">Membrane</keyword>
<dbReference type="EMBL" id="JBHSQO010000015">
    <property type="protein sequence ID" value="MFC6091067.1"/>
    <property type="molecule type" value="Genomic_DNA"/>
</dbReference>
<evidence type="ECO:0000256" key="1">
    <source>
        <dbReference type="SAM" id="Phobius"/>
    </source>
</evidence>
<dbReference type="RefSeq" id="WP_380637269.1">
    <property type="nucleotide sequence ID" value="NZ_JBHSQO010000015.1"/>
</dbReference>